<evidence type="ECO:0000256" key="1">
    <source>
        <dbReference type="ARBA" id="ARBA00001933"/>
    </source>
</evidence>
<protein>
    <recommendedName>
        <fullName evidence="6">Aminotransferase</fullName>
        <ecNumber evidence="6">2.6.1.-</ecNumber>
    </recommendedName>
</protein>
<keyword evidence="4 6" id="KW-0808">Transferase</keyword>
<accession>A0A841RPA4</accession>
<dbReference type="AlphaFoldDB" id="A0A841RPA4"/>
<dbReference type="InterPro" id="IPR004838">
    <property type="entry name" value="NHTrfase_class1_PyrdxlP-BS"/>
</dbReference>
<evidence type="ECO:0000256" key="6">
    <source>
        <dbReference type="RuleBase" id="RU000481"/>
    </source>
</evidence>
<keyword evidence="5" id="KW-0663">Pyridoxal phosphate</keyword>
<dbReference type="InterPro" id="IPR050596">
    <property type="entry name" value="AspAT/PAT-like"/>
</dbReference>
<keyword evidence="3 6" id="KW-0032">Aminotransferase</keyword>
<dbReference type="PROSITE" id="PS00105">
    <property type="entry name" value="AA_TRANSFER_CLASS_1"/>
    <property type="match status" value="1"/>
</dbReference>
<dbReference type="GO" id="GO:0008483">
    <property type="term" value="F:transaminase activity"/>
    <property type="evidence" value="ECO:0007669"/>
    <property type="project" value="UniProtKB-KW"/>
</dbReference>
<dbReference type="InterPro" id="IPR015424">
    <property type="entry name" value="PyrdxlP-dep_Trfase"/>
</dbReference>
<reference evidence="8 9" key="1">
    <citation type="submission" date="2020-08" db="EMBL/GenBank/DDBJ databases">
        <title>Genomic Encyclopedia of Type Strains, Phase IV (KMG-IV): sequencing the most valuable type-strain genomes for metagenomic binning, comparative biology and taxonomic classification.</title>
        <authorList>
            <person name="Goeker M."/>
        </authorList>
    </citation>
    <scope>NUCLEOTIDE SEQUENCE [LARGE SCALE GENOMIC DNA]</scope>
    <source>
        <strain evidence="8 9">DSM 11805</strain>
    </source>
</reference>
<dbReference type="InterPro" id="IPR004839">
    <property type="entry name" value="Aminotransferase_I/II_large"/>
</dbReference>
<dbReference type="CDD" id="cd00609">
    <property type="entry name" value="AAT_like"/>
    <property type="match status" value="1"/>
</dbReference>
<dbReference type="EC" id="2.6.1.-" evidence="6"/>
<dbReference type="GO" id="GO:0006520">
    <property type="term" value="P:amino acid metabolic process"/>
    <property type="evidence" value="ECO:0007669"/>
    <property type="project" value="InterPro"/>
</dbReference>
<name>A0A841RPA4_9BACI</name>
<dbReference type="Gene3D" id="3.40.640.10">
    <property type="entry name" value="Type I PLP-dependent aspartate aminotransferase-like (Major domain)"/>
    <property type="match status" value="1"/>
</dbReference>
<dbReference type="Proteomes" id="UP000572212">
    <property type="component" value="Unassembled WGS sequence"/>
</dbReference>
<organism evidence="8 9">
    <name type="scientific">Gracilibacillus halotolerans</name>
    <dbReference type="NCBI Taxonomy" id="74386"/>
    <lineage>
        <taxon>Bacteria</taxon>
        <taxon>Bacillati</taxon>
        <taxon>Bacillota</taxon>
        <taxon>Bacilli</taxon>
        <taxon>Bacillales</taxon>
        <taxon>Bacillaceae</taxon>
        <taxon>Gracilibacillus</taxon>
    </lineage>
</organism>
<proteinExistence type="inferred from homology"/>
<dbReference type="RefSeq" id="WP_184245798.1">
    <property type="nucleotide sequence ID" value="NZ_BAAACU010000058.1"/>
</dbReference>
<feature type="domain" description="Aminotransferase class I/classII large" evidence="7">
    <location>
        <begin position="30"/>
        <end position="378"/>
    </location>
</feature>
<dbReference type="FunFam" id="3.40.640.10:FF:000033">
    <property type="entry name" value="Aspartate aminotransferase"/>
    <property type="match status" value="1"/>
</dbReference>
<comment type="cofactor">
    <cofactor evidence="1 6">
        <name>pyridoxal 5'-phosphate</name>
        <dbReference type="ChEBI" id="CHEBI:597326"/>
    </cofactor>
</comment>
<dbReference type="GO" id="GO:0030170">
    <property type="term" value="F:pyridoxal phosphate binding"/>
    <property type="evidence" value="ECO:0007669"/>
    <property type="project" value="InterPro"/>
</dbReference>
<dbReference type="SUPFAM" id="SSF53383">
    <property type="entry name" value="PLP-dependent transferases"/>
    <property type="match status" value="1"/>
</dbReference>
<evidence type="ECO:0000313" key="8">
    <source>
        <dbReference type="EMBL" id="MBB6512488.1"/>
    </source>
</evidence>
<comment type="caution">
    <text evidence="8">The sequence shown here is derived from an EMBL/GenBank/DDBJ whole genome shotgun (WGS) entry which is preliminary data.</text>
</comment>
<sequence length="399" mass="43900">MTRSYLAKNVQSLQPSGIRKFFDLASKMDNVISLGVGEPDFVTPWNVIEASYHSLEQGYTAYTANAGLLELREEISSYLSKEFSLSYQADNQILVTVGASQAIDLALRSVLEPGDEVVVVEPSFVSYSPAVTLAGGKAISLSASAENEFKIQAEQLEEVITTKTKAIVLCSPNNPTGTVLNRKELEQIAAVVEKHDVLVISDEIYAELSFEEKAMSIASIPGMAERTIVVSGFSKAFAMTGWRLGYACGPVEIIDAMTKIHQYTMMCAPTMAQYGALEALRNGMESVENMKMSYRQRRNYVVNALNEMGLSCHVPGGAFYVFPSIKETGMSSEEFAQRLLEEERVAVVPGHVFGESGEGYIRCSYATSIKQLGVALQRMARFVEKHRISDRDIEVTNQQ</sequence>
<gene>
    <name evidence="8" type="ORF">GGQ92_001271</name>
</gene>
<evidence type="ECO:0000259" key="7">
    <source>
        <dbReference type="Pfam" id="PF00155"/>
    </source>
</evidence>
<dbReference type="Pfam" id="PF00155">
    <property type="entry name" value="Aminotran_1_2"/>
    <property type="match status" value="1"/>
</dbReference>
<dbReference type="InterPro" id="IPR015422">
    <property type="entry name" value="PyrdxlP-dep_Trfase_small"/>
</dbReference>
<evidence type="ECO:0000256" key="3">
    <source>
        <dbReference type="ARBA" id="ARBA00022576"/>
    </source>
</evidence>
<comment type="similarity">
    <text evidence="2 6">Belongs to the class-I pyridoxal-phosphate-dependent aminotransferase family.</text>
</comment>
<dbReference type="PANTHER" id="PTHR46383:SF3">
    <property type="entry name" value="ASPARTATE AMINOTRANSFERASE-RELATED"/>
    <property type="match status" value="1"/>
</dbReference>
<evidence type="ECO:0000256" key="5">
    <source>
        <dbReference type="ARBA" id="ARBA00022898"/>
    </source>
</evidence>
<dbReference type="InterPro" id="IPR015421">
    <property type="entry name" value="PyrdxlP-dep_Trfase_major"/>
</dbReference>
<dbReference type="NCBIfam" id="NF005816">
    <property type="entry name" value="PRK07682.1"/>
    <property type="match status" value="1"/>
</dbReference>
<dbReference type="Gene3D" id="3.90.1150.10">
    <property type="entry name" value="Aspartate Aminotransferase, domain 1"/>
    <property type="match status" value="1"/>
</dbReference>
<evidence type="ECO:0000313" key="9">
    <source>
        <dbReference type="Proteomes" id="UP000572212"/>
    </source>
</evidence>
<evidence type="ECO:0000256" key="2">
    <source>
        <dbReference type="ARBA" id="ARBA00007441"/>
    </source>
</evidence>
<dbReference type="EMBL" id="JACHON010000003">
    <property type="protein sequence ID" value="MBB6512488.1"/>
    <property type="molecule type" value="Genomic_DNA"/>
</dbReference>
<keyword evidence="9" id="KW-1185">Reference proteome</keyword>
<dbReference type="PANTHER" id="PTHR46383">
    <property type="entry name" value="ASPARTATE AMINOTRANSFERASE"/>
    <property type="match status" value="1"/>
</dbReference>
<evidence type="ECO:0000256" key="4">
    <source>
        <dbReference type="ARBA" id="ARBA00022679"/>
    </source>
</evidence>